<comment type="similarity">
    <text evidence="1">Belongs to the 'GDSL' lipolytic enzyme family.</text>
</comment>
<name>A0ABP0YZB7_9ROSI</name>
<keyword evidence="4" id="KW-0325">Glycoprotein</keyword>
<evidence type="ECO:0000256" key="2">
    <source>
        <dbReference type="ARBA" id="ARBA00022729"/>
    </source>
</evidence>
<dbReference type="Gene3D" id="3.40.50.1110">
    <property type="entry name" value="SGNH hydrolase"/>
    <property type="match status" value="1"/>
</dbReference>
<keyword evidence="5" id="KW-0812">Transmembrane</keyword>
<evidence type="ECO:0000313" key="7">
    <source>
        <dbReference type="Proteomes" id="UP001642487"/>
    </source>
</evidence>
<dbReference type="PANTHER" id="PTHR22835:SF517">
    <property type="entry name" value="GDSL-LIKE LIPASE_ACYLHYDROLASE FAMILY PROTEIN, EXPRESSED"/>
    <property type="match status" value="1"/>
</dbReference>
<protein>
    <submittedName>
        <fullName evidence="6">Uncharacterized protein</fullName>
    </submittedName>
</protein>
<keyword evidence="5" id="KW-0472">Membrane</keyword>
<evidence type="ECO:0000256" key="5">
    <source>
        <dbReference type="SAM" id="Phobius"/>
    </source>
</evidence>
<proteinExistence type="inferred from homology"/>
<dbReference type="InterPro" id="IPR035669">
    <property type="entry name" value="SGNH_plant_lipase-like"/>
</dbReference>
<organism evidence="6 7">
    <name type="scientific">Citrullus colocynthis</name>
    <name type="common">colocynth</name>
    <dbReference type="NCBI Taxonomy" id="252529"/>
    <lineage>
        <taxon>Eukaryota</taxon>
        <taxon>Viridiplantae</taxon>
        <taxon>Streptophyta</taxon>
        <taxon>Embryophyta</taxon>
        <taxon>Tracheophyta</taxon>
        <taxon>Spermatophyta</taxon>
        <taxon>Magnoliopsida</taxon>
        <taxon>eudicotyledons</taxon>
        <taxon>Gunneridae</taxon>
        <taxon>Pentapetalae</taxon>
        <taxon>rosids</taxon>
        <taxon>fabids</taxon>
        <taxon>Cucurbitales</taxon>
        <taxon>Cucurbitaceae</taxon>
        <taxon>Benincaseae</taxon>
        <taxon>Citrullus</taxon>
    </lineage>
</organism>
<accession>A0ABP0YZB7</accession>
<gene>
    <name evidence="6" type="ORF">CITCOLO1_LOCUS17129</name>
</gene>
<dbReference type="InterPro" id="IPR036514">
    <property type="entry name" value="SGNH_hydro_sf"/>
</dbReference>
<evidence type="ECO:0000256" key="4">
    <source>
        <dbReference type="ARBA" id="ARBA00023180"/>
    </source>
</evidence>
<keyword evidence="7" id="KW-1185">Reference proteome</keyword>
<dbReference type="CDD" id="cd01837">
    <property type="entry name" value="SGNH_plant_lipase_like"/>
    <property type="match status" value="1"/>
</dbReference>
<dbReference type="Proteomes" id="UP001642487">
    <property type="component" value="Chromosome 6"/>
</dbReference>
<keyword evidence="5" id="KW-1133">Transmembrane helix</keyword>
<evidence type="ECO:0000256" key="1">
    <source>
        <dbReference type="ARBA" id="ARBA00008668"/>
    </source>
</evidence>
<evidence type="ECO:0000313" key="6">
    <source>
        <dbReference type="EMBL" id="CAK9324881.1"/>
    </source>
</evidence>
<dbReference type="EMBL" id="OZ021740">
    <property type="protein sequence ID" value="CAK9324881.1"/>
    <property type="molecule type" value="Genomic_DNA"/>
</dbReference>
<dbReference type="PANTHER" id="PTHR22835">
    <property type="entry name" value="ZINC FINGER FYVE DOMAIN CONTAINING PROTEIN"/>
    <property type="match status" value="1"/>
</dbReference>
<feature type="transmembrane region" description="Helical" evidence="5">
    <location>
        <begin position="12"/>
        <end position="36"/>
    </location>
</feature>
<reference evidence="6 7" key="1">
    <citation type="submission" date="2024-03" db="EMBL/GenBank/DDBJ databases">
        <authorList>
            <person name="Gkanogiannis A."/>
            <person name="Becerra Lopez-Lavalle L."/>
        </authorList>
    </citation>
    <scope>NUCLEOTIDE SEQUENCE [LARGE SCALE GENOMIC DNA]</scope>
</reference>
<sequence>MQEAFLNLYLTMAVGSTVSVFCSSSLTLLLLLLLIFPFGSNSEDLKACKFDAIFQFGDSLSDTGNLIRENPLTPFSHLPYGETFFKKATGRCSNGLLMVDYFALAVGLPLVNPYLKKKASFTHGVNFAVAGSTALPLNVLAQNNISSPVTNTSLSKQLEWMHSYLNTVCFNKRDCTKKLKHALFFMGEIGGNDYNYALFEGKTVAEVKNMVPGVVQTIIDATRRVIDYGATRVIIPGHFSMGCLPIYLTGFQTNDSTAYDKFHCLKDFNGLASYHNNKLKQAIKLLRKENPNTIITYGDYYNALFWIFRHASLLGFDKTSLQKSCCGTGGDYNFNVMQICGLPRVPVCSNPNKHISWDGIHLTQKTYQIMAHQLIRDISLKFRCVN</sequence>
<dbReference type="SUPFAM" id="SSF52266">
    <property type="entry name" value="SGNH hydrolase"/>
    <property type="match status" value="1"/>
</dbReference>
<keyword evidence="3" id="KW-0378">Hydrolase</keyword>
<dbReference type="InterPro" id="IPR001087">
    <property type="entry name" value="GDSL"/>
</dbReference>
<evidence type="ECO:0000256" key="3">
    <source>
        <dbReference type="ARBA" id="ARBA00022801"/>
    </source>
</evidence>
<keyword evidence="2" id="KW-0732">Signal</keyword>
<dbReference type="Pfam" id="PF00657">
    <property type="entry name" value="Lipase_GDSL"/>
    <property type="match status" value="1"/>
</dbReference>